<accession>A0A6P6QWC7</accession>
<dbReference type="GeneID" id="113114916"/>
<gene>
    <name evidence="12 13" type="primary">LOC113114916</name>
</gene>
<evidence type="ECO:0000313" key="12">
    <source>
        <dbReference type="RefSeq" id="XP_026137809.1"/>
    </source>
</evidence>
<dbReference type="InterPro" id="IPR036179">
    <property type="entry name" value="Ig-like_dom_sf"/>
</dbReference>
<name>A0A6P6QWC7_CARAU</name>
<keyword evidence="7" id="KW-1015">Disulfide bond</keyword>
<sequence>MMNIPLLSEGEKADLTCSAPFPCPKNPPNITWWIRKRDGKISDLKENITLSPSKNLSLSTLTLTPTCDDHNATIGCDVSYGSKIISTNRTLEVTYIFMNQASVGSVTITTVTKEHAGVYSCMRTFQNKTLNASITLNIIYKAAIQVHVDIKMITAFLMGMSTSAVIFSVVLCSQGSWKRDKTYEVVATNTYTEVVLEYFQGKSLRRYCMKE</sequence>
<dbReference type="SMART" id="SM00409">
    <property type="entry name" value="IG"/>
    <property type="match status" value="1"/>
</dbReference>
<keyword evidence="6 9" id="KW-0472">Membrane</keyword>
<dbReference type="RefSeq" id="XP_026137809.1">
    <property type="nucleotide sequence ID" value="XM_026282024.1"/>
</dbReference>
<dbReference type="InterPro" id="IPR003599">
    <property type="entry name" value="Ig_sub"/>
</dbReference>
<dbReference type="InterPro" id="IPR013162">
    <property type="entry name" value="CD80_C2-set"/>
</dbReference>
<keyword evidence="5 9" id="KW-1133">Transmembrane helix</keyword>
<comment type="subcellular location">
    <subcellularLocation>
        <location evidence="1">Membrane</location>
        <topology evidence="1">Single-pass membrane protein</topology>
    </subcellularLocation>
</comment>
<keyword evidence="2 9" id="KW-0812">Transmembrane</keyword>
<feature type="domain" description="Ig-like" evidence="10">
    <location>
        <begin position="1"/>
        <end position="92"/>
    </location>
</feature>
<dbReference type="Gene3D" id="2.60.40.10">
    <property type="entry name" value="Immunoglobulins"/>
    <property type="match status" value="1"/>
</dbReference>
<dbReference type="PROSITE" id="PS50835">
    <property type="entry name" value="IG_LIKE"/>
    <property type="match status" value="1"/>
</dbReference>
<proteinExistence type="inferred from homology"/>
<dbReference type="InterPro" id="IPR013783">
    <property type="entry name" value="Ig-like_fold"/>
</dbReference>
<evidence type="ECO:0000313" key="13">
    <source>
        <dbReference type="RefSeq" id="XP_026137810.1"/>
    </source>
</evidence>
<dbReference type="KEGG" id="caua:113114916"/>
<protein>
    <submittedName>
        <fullName evidence="12 13">Uncharacterized protein LOC113114916</fullName>
    </submittedName>
</protein>
<evidence type="ECO:0000256" key="1">
    <source>
        <dbReference type="ARBA" id="ARBA00004167"/>
    </source>
</evidence>
<evidence type="ECO:0000256" key="4">
    <source>
        <dbReference type="ARBA" id="ARBA00022889"/>
    </source>
</evidence>
<evidence type="ECO:0000256" key="6">
    <source>
        <dbReference type="ARBA" id="ARBA00023136"/>
    </source>
</evidence>
<dbReference type="PANTHER" id="PTHR12035:SF128">
    <property type="entry name" value="BRANCHED CHAIN KETO ACID DEHYDROGENASE E1 SUBUNIT BETA,-LIKE-RELATED"/>
    <property type="match status" value="1"/>
</dbReference>
<evidence type="ECO:0000256" key="3">
    <source>
        <dbReference type="ARBA" id="ARBA00022734"/>
    </source>
</evidence>
<dbReference type="GO" id="GO:0033691">
    <property type="term" value="F:sialic acid binding"/>
    <property type="evidence" value="ECO:0007669"/>
    <property type="project" value="TreeGrafter"/>
</dbReference>
<keyword evidence="11" id="KW-1185">Reference proteome</keyword>
<dbReference type="SUPFAM" id="SSF48726">
    <property type="entry name" value="Immunoglobulin"/>
    <property type="match status" value="2"/>
</dbReference>
<evidence type="ECO:0000256" key="5">
    <source>
        <dbReference type="ARBA" id="ARBA00022989"/>
    </source>
</evidence>
<dbReference type="InterPro" id="IPR007110">
    <property type="entry name" value="Ig-like_dom"/>
</dbReference>
<evidence type="ECO:0000313" key="11">
    <source>
        <dbReference type="Proteomes" id="UP000515129"/>
    </source>
</evidence>
<evidence type="ECO:0000256" key="9">
    <source>
        <dbReference type="SAM" id="Phobius"/>
    </source>
</evidence>
<dbReference type="GO" id="GO:0030246">
    <property type="term" value="F:carbohydrate binding"/>
    <property type="evidence" value="ECO:0007669"/>
    <property type="project" value="UniProtKB-KW"/>
</dbReference>
<evidence type="ECO:0000259" key="10">
    <source>
        <dbReference type="PROSITE" id="PS50835"/>
    </source>
</evidence>
<dbReference type="AlphaFoldDB" id="A0A6P6QWC7"/>
<dbReference type="RefSeq" id="XP_026137810.1">
    <property type="nucleotide sequence ID" value="XM_026282025.1"/>
</dbReference>
<dbReference type="Proteomes" id="UP000515129">
    <property type="component" value="Chromosome 15"/>
</dbReference>
<keyword evidence="3" id="KW-0430">Lectin</keyword>
<dbReference type="OrthoDB" id="10012075at2759"/>
<evidence type="ECO:0000256" key="8">
    <source>
        <dbReference type="ARBA" id="ARBA00038361"/>
    </source>
</evidence>
<feature type="transmembrane region" description="Helical" evidence="9">
    <location>
        <begin position="152"/>
        <end position="172"/>
    </location>
</feature>
<dbReference type="PANTHER" id="PTHR12035">
    <property type="entry name" value="SIALIC ACID BINDING IMMUNOGLOBULIN-LIKE LECTIN"/>
    <property type="match status" value="1"/>
</dbReference>
<dbReference type="GO" id="GO:0007155">
    <property type="term" value="P:cell adhesion"/>
    <property type="evidence" value="ECO:0007669"/>
    <property type="project" value="UniProtKB-KW"/>
</dbReference>
<evidence type="ECO:0000256" key="2">
    <source>
        <dbReference type="ARBA" id="ARBA00022692"/>
    </source>
</evidence>
<dbReference type="InterPro" id="IPR051036">
    <property type="entry name" value="SIGLEC"/>
</dbReference>
<evidence type="ECO:0000256" key="7">
    <source>
        <dbReference type="ARBA" id="ARBA00023157"/>
    </source>
</evidence>
<reference evidence="12 13" key="1">
    <citation type="submission" date="2025-04" db="UniProtKB">
        <authorList>
            <consortium name="RefSeq"/>
        </authorList>
    </citation>
    <scope>IDENTIFICATION</scope>
    <source>
        <strain evidence="12 13">Wakin</strain>
        <tissue evidence="12 13">Muscle</tissue>
    </source>
</reference>
<comment type="similarity">
    <text evidence="8">Belongs to the immunoglobulin superfamily. SIGLEC (sialic acid binding Ig-like lectin) family.</text>
</comment>
<keyword evidence="4" id="KW-0130">Cell adhesion</keyword>
<dbReference type="Pfam" id="PF08205">
    <property type="entry name" value="C2-set_2"/>
    <property type="match status" value="1"/>
</dbReference>
<dbReference type="GO" id="GO:0005886">
    <property type="term" value="C:plasma membrane"/>
    <property type="evidence" value="ECO:0007669"/>
    <property type="project" value="TreeGrafter"/>
</dbReference>
<organism evidence="11 12">
    <name type="scientific">Carassius auratus</name>
    <name type="common">Goldfish</name>
    <dbReference type="NCBI Taxonomy" id="7957"/>
    <lineage>
        <taxon>Eukaryota</taxon>
        <taxon>Metazoa</taxon>
        <taxon>Chordata</taxon>
        <taxon>Craniata</taxon>
        <taxon>Vertebrata</taxon>
        <taxon>Euteleostomi</taxon>
        <taxon>Actinopterygii</taxon>
        <taxon>Neopterygii</taxon>
        <taxon>Teleostei</taxon>
        <taxon>Ostariophysi</taxon>
        <taxon>Cypriniformes</taxon>
        <taxon>Cyprinidae</taxon>
        <taxon>Cyprininae</taxon>
        <taxon>Carassius</taxon>
    </lineage>
</organism>